<dbReference type="Proteomes" id="UP001201262">
    <property type="component" value="Unassembled WGS sequence"/>
</dbReference>
<dbReference type="PANTHER" id="PTHR38116">
    <property type="entry name" value="CHROMOSOME 7, WHOLE GENOME SHOTGUN SEQUENCE"/>
    <property type="match status" value="1"/>
</dbReference>
<protein>
    <submittedName>
        <fullName evidence="1">Uncharacterized protein</fullName>
    </submittedName>
</protein>
<dbReference type="PANTHER" id="PTHR38116:SF1">
    <property type="entry name" value="BZIP DOMAIN-CONTAINING PROTEIN"/>
    <property type="match status" value="1"/>
</dbReference>
<proteinExistence type="predicted"/>
<dbReference type="AlphaFoldDB" id="A0AAD4KYP8"/>
<evidence type="ECO:0000313" key="1">
    <source>
        <dbReference type="EMBL" id="KAH8703079.1"/>
    </source>
</evidence>
<accession>A0AAD4KYP8</accession>
<evidence type="ECO:0000313" key="2">
    <source>
        <dbReference type="Proteomes" id="UP001201262"/>
    </source>
</evidence>
<dbReference type="Pfam" id="PF11905">
    <property type="entry name" value="DUF3425"/>
    <property type="match status" value="1"/>
</dbReference>
<dbReference type="InterPro" id="IPR021833">
    <property type="entry name" value="DUF3425"/>
</dbReference>
<comment type="caution">
    <text evidence="1">The sequence shown here is derived from an EMBL/GenBank/DDBJ whole genome shotgun (WGS) entry which is preliminary data.</text>
</comment>
<reference evidence="1" key="1">
    <citation type="submission" date="2021-12" db="EMBL/GenBank/DDBJ databases">
        <title>Convergent genome expansion in fungi linked to evolution of root-endophyte symbiosis.</title>
        <authorList>
            <consortium name="DOE Joint Genome Institute"/>
            <person name="Ke Y.-H."/>
            <person name="Bonito G."/>
            <person name="Liao H.-L."/>
            <person name="Looney B."/>
            <person name="Rojas-Flechas A."/>
            <person name="Nash J."/>
            <person name="Hameed K."/>
            <person name="Schadt C."/>
            <person name="Martin F."/>
            <person name="Crous P.W."/>
            <person name="Miettinen O."/>
            <person name="Magnuson J.K."/>
            <person name="Labbe J."/>
            <person name="Jacobson D."/>
            <person name="Doktycz M.J."/>
            <person name="Veneault-Fourrey C."/>
            <person name="Kuo A."/>
            <person name="Mondo S."/>
            <person name="Calhoun S."/>
            <person name="Riley R."/>
            <person name="Ohm R."/>
            <person name="LaButti K."/>
            <person name="Andreopoulos B."/>
            <person name="Pangilinan J."/>
            <person name="Nolan M."/>
            <person name="Tritt A."/>
            <person name="Clum A."/>
            <person name="Lipzen A."/>
            <person name="Daum C."/>
            <person name="Barry K."/>
            <person name="Grigoriev I.V."/>
            <person name="Vilgalys R."/>
        </authorList>
    </citation>
    <scope>NUCLEOTIDE SEQUENCE</scope>
    <source>
        <strain evidence="1">PMI_201</strain>
    </source>
</reference>
<feature type="non-terminal residue" evidence="1">
    <location>
        <position position="1"/>
    </location>
</feature>
<organism evidence="1 2">
    <name type="scientific">Talaromyces proteolyticus</name>
    <dbReference type="NCBI Taxonomy" id="1131652"/>
    <lineage>
        <taxon>Eukaryota</taxon>
        <taxon>Fungi</taxon>
        <taxon>Dikarya</taxon>
        <taxon>Ascomycota</taxon>
        <taxon>Pezizomycotina</taxon>
        <taxon>Eurotiomycetes</taxon>
        <taxon>Eurotiomycetidae</taxon>
        <taxon>Eurotiales</taxon>
        <taxon>Trichocomaceae</taxon>
        <taxon>Talaromyces</taxon>
        <taxon>Talaromyces sect. Bacilispori</taxon>
    </lineage>
</organism>
<sequence length="184" mass="21074">LQKLHDNLCLGLARGSPTADLILSVTQFNIIRAVISNIATMGMSTEEMGNDDTLSPWNMKNPWKLDLATLPPTLRPTELQKLIPHHPWIDPLPLPSVRDALLRRMDDYDDTELCNDMMGECGPSSGRPGLIIWCDPWDSYGFEITESFAQKWIWMFKDCTDLLMSTNHWRRLRGEHPLFAIHSE</sequence>
<dbReference type="RefSeq" id="XP_046076097.1">
    <property type="nucleotide sequence ID" value="XM_046210529.1"/>
</dbReference>
<gene>
    <name evidence="1" type="ORF">BGW36DRAFT_287711</name>
</gene>
<name>A0AAD4KYP8_9EURO</name>
<dbReference type="EMBL" id="JAJTJA010000002">
    <property type="protein sequence ID" value="KAH8703079.1"/>
    <property type="molecule type" value="Genomic_DNA"/>
</dbReference>
<dbReference type="GeneID" id="70240816"/>
<keyword evidence="2" id="KW-1185">Reference proteome</keyword>